<keyword evidence="4" id="KW-1185">Reference proteome</keyword>
<evidence type="ECO:0000313" key="3">
    <source>
        <dbReference type="EMBL" id="CAE7590290.1"/>
    </source>
</evidence>
<dbReference type="Proteomes" id="UP000604046">
    <property type="component" value="Unassembled WGS sequence"/>
</dbReference>
<reference evidence="3" key="1">
    <citation type="submission" date="2021-02" db="EMBL/GenBank/DDBJ databases">
        <authorList>
            <person name="Dougan E. K."/>
            <person name="Rhodes N."/>
            <person name="Thang M."/>
            <person name="Chan C."/>
        </authorList>
    </citation>
    <scope>NUCLEOTIDE SEQUENCE</scope>
</reference>
<evidence type="ECO:0000256" key="1">
    <source>
        <dbReference type="SAM" id="Coils"/>
    </source>
</evidence>
<protein>
    <submittedName>
        <fullName evidence="3">Uncharacterized protein</fullName>
    </submittedName>
</protein>
<organism evidence="3 4">
    <name type="scientific">Symbiodinium natans</name>
    <dbReference type="NCBI Taxonomy" id="878477"/>
    <lineage>
        <taxon>Eukaryota</taxon>
        <taxon>Sar</taxon>
        <taxon>Alveolata</taxon>
        <taxon>Dinophyceae</taxon>
        <taxon>Suessiales</taxon>
        <taxon>Symbiodiniaceae</taxon>
        <taxon>Symbiodinium</taxon>
    </lineage>
</organism>
<gene>
    <name evidence="3" type="ORF">SNAT2548_LOCUS33618</name>
</gene>
<dbReference type="AlphaFoldDB" id="A0A812UWE7"/>
<evidence type="ECO:0000256" key="2">
    <source>
        <dbReference type="SAM" id="MobiDB-lite"/>
    </source>
</evidence>
<dbReference type="EMBL" id="CAJNDS010002767">
    <property type="protein sequence ID" value="CAE7590290.1"/>
    <property type="molecule type" value="Genomic_DNA"/>
</dbReference>
<keyword evidence="1" id="KW-0175">Coiled coil</keyword>
<sequence length="746" mass="84307">MAQRAEAAHVFWTCVVGKGRVSMQWAFGRLAGAARRQLVGRSVAIHAFLKLLARAAARALRGHLFSWQRAGVRSARFAADLRGVTIAELAAANRRPKLMKRVLHAWKASLAAPRRLVGALVAPTAQRLSWALRRLYALSGRQRQAALRLACSSSAQRRHRRRLLSQVFTSWRRDFTQAERRLRARSRNAQVRAGLRLSREAFQAWMKLDVYHRRLHRLVAVLRSGWGRSGLRTWRTQAARRAAKATAEVLGKEALHRALAQQKVGCEYFVEARSRECANRTAKALLHAWRCASAADSAAKAQRIAAAQFLIRTVAGYERLARRAALQRWRAAADVACVEATSKERMAARSRHERQQQMQNGLRILATVVKHRVQMALAQAFHGQWRACRWQAMVRALDASALRDQRRMRAEAETLRAQVVACREEAYEMRARTAAEEVRGDRTREEAQEIVEAVRRERASQAEKIAELRSSEREALEESQDLRERLDDALSHVNRLEGAKQSTLEDLRMLHTELDEARERGEELSKAEVQRERAHHEQVQTLQQQALLAQNAARDQEAAFRRQLDLAQKEANDATHSSEKTWELRLQEKERACELQTSIAEDQERNIRHLESLLKEQGDQLTKERSDHMRGLDQLRASTALSESKTCLLQEQVVALRQQLRREHQELLASEKAWSSDRAALLSAVASQGEPVALRALPPPARSRSSSASRRKASPSPKDQGPGSVSAVRCPWHGPGASKKLAPALM</sequence>
<feature type="compositionally biased region" description="Low complexity" evidence="2">
    <location>
        <begin position="702"/>
        <end position="718"/>
    </location>
</feature>
<feature type="coiled-coil region" evidence="1">
    <location>
        <begin position="405"/>
        <end position="559"/>
    </location>
</feature>
<comment type="caution">
    <text evidence="3">The sequence shown here is derived from an EMBL/GenBank/DDBJ whole genome shotgun (WGS) entry which is preliminary data.</text>
</comment>
<feature type="region of interest" description="Disordered" evidence="2">
    <location>
        <begin position="692"/>
        <end position="746"/>
    </location>
</feature>
<dbReference type="OrthoDB" id="493851at2759"/>
<proteinExistence type="predicted"/>
<accession>A0A812UWE7</accession>
<evidence type="ECO:0000313" key="4">
    <source>
        <dbReference type="Proteomes" id="UP000604046"/>
    </source>
</evidence>
<name>A0A812UWE7_9DINO</name>